<evidence type="ECO:0000313" key="6">
    <source>
        <dbReference type="EMBL" id="MSB18385.1"/>
    </source>
</evidence>
<proteinExistence type="predicted"/>
<dbReference type="GO" id="GO:0004252">
    <property type="term" value="F:serine-type endopeptidase activity"/>
    <property type="evidence" value="ECO:0007669"/>
    <property type="project" value="InterPro"/>
</dbReference>
<gene>
    <name evidence="6" type="ORF">GKE97_02500</name>
    <name evidence="7" type="ORF">I5Q84_13325</name>
</gene>
<dbReference type="KEGG" id="fpla:A4U99_14320"/>
<dbReference type="InterPro" id="IPR001940">
    <property type="entry name" value="Peptidase_S1C"/>
</dbReference>
<keyword evidence="1 6" id="KW-0645">Protease</keyword>
<evidence type="ECO:0000313" key="7">
    <source>
        <dbReference type="EMBL" id="QQR04954.1"/>
    </source>
</evidence>
<dbReference type="EMBL" id="CP065315">
    <property type="protein sequence ID" value="QQR04954.1"/>
    <property type="molecule type" value="Genomic_DNA"/>
</dbReference>
<dbReference type="Gene3D" id="2.40.10.120">
    <property type="match status" value="1"/>
</dbReference>
<dbReference type="OrthoDB" id="9758917at2"/>
<accession>A0A1C7FRQ7</accession>
<dbReference type="PANTHER" id="PTHR43343">
    <property type="entry name" value="PEPTIDASE S12"/>
    <property type="match status" value="1"/>
</dbReference>
<dbReference type="EMBL" id="WKPR01000003">
    <property type="protein sequence ID" value="MSB18385.1"/>
    <property type="molecule type" value="Genomic_DNA"/>
</dbReference>
<reference evidence="6 8" key="1">
    <citation type="journal article" date="2019" name="Nat. Med.">
        <title>A library of human gut bacterial isolates paired with longitudinal multiomics data enables mechanistic microbiome research.</title>
        <authorList>
            <person name="Poyet M."/>
            <person name="Groussin M."/>
            <person name="Gibbons S.M."/>
            <person name="Avila-Pacheco J."/>
            <person name="Jiang X."/>
            <person name="Kearney S.M."/>
            <person name="Perrotta A.R."/>
            <person name="Berdy B."/>
            <person name="Zhao S."/>
            <person name="Lieberman T.D."/>
            <person name="Swanson P.K."/>
            <person name="Smith M."/>
            <person name="Roesemann S."/>
            <person name="Alexander J.E."/>
            <person name="Rich S.A."/>
            <person name="Livny J."/>
            <person name="Vlamakis H."/>
            <person name="Clish C."/>
            <person name="Bullock K."/>
            <person name="Deik A."/>
            <person name="Scott J."/>
            <person name="Pierce K.A."/>
            <person name="Xavier R.J."/>
            <person name="Alm E.J."/>
        </authorList>
    </citation>
    <scope>NUCLEOTIDE SEQUENCE [LARGE SCALE GENOMIC DNA]</scope>
    <source>
        <strain evidence="6 8">BIOML-A2</strain>
    </source>
</reference>
<dbReference type="InterPro" id="IPR001478">
    <property type="entry name" value="PDZ"/>
</dbReference>
<dbReference type="Pfam" id="PF13365">
    <property type="entry name" value="Trypsin_2"/>
    <property type="match status" value="1"/>
</dbReference>
<keyword evidence="2" id="KW-0378">Hydrolase</keyword>
<dbReference type="InterPro" id="IPR051201">
    <property type="entry name" value="Chloro_Bact_Ser_Proteases"/>
</dbReference>
<dbReference type="Pfam" id="PF13180">
    <property type="entry name" value="PDZ_2"/>
    <property type="match status" value="1"/>
</dbReference>
<dbReference type="PROSITE" id="PS50106">
    <property type="entry name" value="PDZ"/>
    <property type="match status" value="1"/>
</dbReference>
<sequence>MTPRQTGQEGGPMRGYYYDQTGEAPRSTPAPISAGRRRRWSGAAAVLLFLLTMALLGGLTAAAGLWSHSRLEELPALADSTWQPLPVREELPEETTVERAPTGDGTTLTISPLPSGGAHSLQEIYRENIASIVSIRGSKGDGMSLGTGVVMSEDGYIITNSHVIEGCGAVDVVLQDERVFQALLVGQDAQSDLAVLKIDCAGLTPAQFGDSTLLEVGDAVAAIGNPLGEELRGTMTDGIISAINRDVNVDGYTMVLLQTTAALNSGNSGGALINDRGQVVGITNLKMRAYDNTVEGLGFAIPTTTVKTVVDALIAHGRVEGRPTIGITGYTVTEELAEEYGCPRGVAVQSVREGSDAQRQGVLPNDVIVAVNGETITDMDQLQAIKEGLAVGDVLTFRLWRGGHYLERDVALVDQYTLEE</sequence>
<evidence type="ECO:0000259" key="5">
    <source>
        <dbReference type="PROSITE" id="PS50106"/>
    </source>
</evidence>
<feature type="domain" description="PDZ" evidence="5">
    <location>
        <begin position="313"/>
        <end position="403"/>
    </location>
</feature>
<keyword evidence="4" id="KW-1133">Transmembrane helix</keyword>
<evidence type="ECO:0000313" key="8">
    <source>
        <dbReference type="Proteomes" id="UP000434475"/>
    </source>
</evidence>
<evidence type="ECO:0000256" key="1">
    <source>
        <dbReference type="ARBA" id="ARBA00022670"/>
    </source>
</evidence>
<dbReference type="SMART" id="SM00228">
    <property type="entry name" value="PDZ"/>
    <property type="match status" value="1"/>
</dbReference>
<evidence type="ECO:0000256" key="4">
    <source>
        <dbReference type="SAM" id="Phobius"/>
    </source>
</evidence>
<evidence type="ECO:0000313" key="9">
    <source>
        <dbReference type="Proteomes" id="UP000595792"/>
    </source>
</evidence>
<dbReference type="Proteomes" id="UP000434475">
    <property type="component" value="Unassembled WGS sequence"/>
</dbReference>
<dbReference type="Proteomes" id="UP000595792">
    <property type="component" value="Chromosome"/>
</dbReference>
<dbReference type="InterPro" id="IPR009003">
    <property type="entry name" value="Peptidase_S1_PA"/>
</dbReference>
<dbReference type="InterPro" id="IPR036034">
    <property type="entry name" value="PDZ_sf"/>
</dbReference>
<dbReference type="SUPFAM" id="SSF50156">
    <property type="entry name" value="PDZ domain-like"/>
    <property type="match status" value="1"/>
</dbReference>
<dbReference type="GO" id="GO:0006508">
    <property type="term" value="P:proteolysis"/>
    <property type="evidence" value="ECO:0007669"/>
    <property type="project" value="UniProtKB-KW"/>
</dbReference>
<evidence type="ECO:0000256" key="3">
    <source>
        <dbReference type="SAM" id="MobiDB-lite"/>
    </source>
</evidence>
<dbReference type="PANTHER" id="PTHR43343:SF3">
    <property type="entry name" value="PROTEASE DO-LIKE 8, CHLOROPLASTIC"/>
    <property type="match status" value="1"/>
</dbReference>
<dbReference type="Gene3D" id="2.30.42.10">
    <property type="match status" value="1"/>
</dbReference>
<keyword evidence="4" id="KW-0812">Transmembrane</keyword>
<name>A0A1C7FRQ7_FLAPL</name>
<feature type="region of interest" description="Disordered" evidence="3">
    <location>
        <begin position="1"/>
        <end position="35"/>
    </location>
</feature>
<dbReference type="PRINTS" id="PR00834">
    <property type="entry name" value="PROTEASES2C"/>
</dbReference>
<reference evidence="7 9" key="2">
    <citation type="submission" date="2020-11" db="EMBL/GenBank/DDBJ databases">
        <title>Closed and high quality bacterial genomes of the OMM12 community.</title>
        <authorList>
            <person name="Marbouty M."/>
            <person name="Lamy-Besnier Q."/>
            <person name="Debarbieux L."/>
            <person name="Koszul R."/>
        </authorList>
    </citation>
    <scope>NUCLEOTIDE SEQUENCE [LARGE SCALE GENOMIC DNA]</scope>
    <source>
        <strain evidence="7 9">YL31</strain>
    </source>
</reference>
<feature type="transmembrane region" description="Helical" evidence="4">
    <location>
        <begin position="43"/>
        <end position="66"/>
    </location>
</feature>
<organism evidence="6 8">
    <name type="scientific">Flavonifractor plautii</name>
    <name type="common">Fusobacterium plautii</name>
    <dbReference type="NCBI Taxonomy" id="292800"/>
    <lineage>
        <taxon>Bacteria</taxon>
        <taxon>Bacillati</taxon>
        <taxon>Bacillota</taxon>
        <taxon>Clostridia</taxon>
        <taxon>Eubacteriales</taxon>
        <taxon>Oscillospiraceae</taxon>
        <taxon>Flavonifractor</taxon>
    </lineage>
</organism>
<keyword evidence="4" id="KW-0472">Membrane</keyword>
<dbReference type="SUPFAM" id="SSF50494">
    <property type="entry name" value="Trypsin-like serine proteases"/>
    <property type="match status" value="1"/>
</dbReference>
<protein>
    <submittedName>
        <fullName evidence="7">Trypsin-like peptidase domain-containing protein</fullName>
    </submittedName>
    <submittedName>
        <fullName evidence="6">Trypsin-like serine protease</fullName>
    </submittedName>
</protein>
<dbReference type="AlphaFoldDB" id="A0A1C7FRQ7"/>
<dbReference type="CDD" id="cd06779">
    <property type="entry name" value="cpPDZ_Deg_HtrA-like"/>
    <property type="match status" value="1"/>
</dbReference>
<evidence type="ECO:0000256" key="2">
    <source>
        <dbReference type="ARBA" id="ARBA00022801"/>
    </source>
</evidence>